<evidence type="ECO:0000313" key="4">
    <source>
        <dbReference type="Proteomes" id="UP000188993"/>
    </source>
</evidence>
<dbReference type="AlphaFoldDB" id="A0A1S6IR32"/>
<evidence type="ECO:0000313" key="3">
    <source>
        <dbReference type="EMBL" id="AQS53940.1"/>
    </source>
</evidence>
<organism evidence="3 4">
    <name type="scientific">Jeotgalibaca dankookensis</name>
    <dbReference type="NCBI Taxonomy" id="708126"/>
    <lineage>
        <taxon>Bacteria</taxon>
        <taxon>Bacillati</taxon>
        <taxon>Bacillota</taxon>
        <taxon>Bacilli</taxon>
        <taxon>Lactobacillales</taxon>
        <taxon>Carnobacteriaceae</taxon>
        <taxon>Jeotgalibaca</taxon>
    </lineage>
</organism>
<evidence type="ECO:0000256" key="1">
    <source>
        <dbReference type="ARBA" id="ARBA00005582"/>
    </source>
</evidence>
<dbReference type="PROSITE" id="PS51462">
    <property type="entry name" value="NUDIX"/>
    <property type="match status" value="1"/>
</dbReference>
<protein>
    <recommendedName>
        <fullName evidence="2">Nudix hydrolase domain-containing protein</fullName>
    </recommendedName>
</protein>
<dbReference type="STRING" id="708126.BW727_101573"/>
<feature type="domain" description="Nudix hydrolase" evidence="2">
    <location>
        <begin position="41"/>
        <end position="178"/>
    </location>
</feature>
<reference evidence="3 4" key="1">
    <citation type="journal article" date="2014" name="Int. J. Syst. Evol. Microbiol.">
        <title>Jeotgalibaca dankookensis gen. nov., sp. nov., a member of the family Carnobacteriaceae, isolated from seujeot (Korean traditional food).</title>
        <authorList>
            <person name="Lee D.G."/>
            <person name="Trujillo M.E."/>
            <person name="Kang H."/>
            <person name="Ahn T.Y."/>
        </authorList>
    </citation>
    <scope>NUCLEOTIDE SEQUENCE [LARGE SCALE GENOMIC DNA]</scope>
    <source>
        <strain evidence="3 4">EX-07</strain>
    </source>
</reference>
<keyword evidence="4" id="KW-1185">Reference proteome</keyword>
<dbReference type="Gene3D" id="3.90.79.10">
    <property type="entry name" value="Nucleoside Triphosphate Pyrophosphohydrolase"/>
    <property type="match status" value="1"/>
</dbReference>
<dbReference type="PANTHER" id="PTHR43736:SF1">
    <property type="entry name" value="DIHYDRONEOPTERIN TRIPHOSPHATE DIPHOSPHATASE"/>
    <property type="match status" value="1"/>
</dbReference>
<proteinExistence type="inferred from homology"/>
<evidence type="ECO:0000259" key="2">
    <source>
        <dbReference type="PROSITE" id="PS51462"/>
    </source>
</evidence>
<dbReference type="PANTHER" id="PTHR43736">
    <property type="entry name" value="ADP-RIBOSE PYROPHOSPHATASE"/>
    <property type="match status" value="1"/>
</dbReference>
<dbReference type="CDD" id="cd03674">
    <property type="entry name" value="NUDIX_Hydrolase"/>
    <property type="match status" value="1"/>
</dbReference>
<dbReference type="KEGG" id="jda:BW727_101573"/>
<sequence length="186" mass="21702">MDIRQEIMAYQPYNEQERTDKARMLEYIDTYQDLLTRENKLAHFTASAWIVNQNLKKVVMAYHNIYDSWAWVGGHVDGDANFLRVALKEANEETGLESLKALREEIYALEILDVPAHEKRGEKIAEHLHLNVTYLLQADERESLVIKSDENSALDWVERDQAVVLSTEPFMKTIYQKLNDKLEMLS</sequence>
<dbReference type="Pfam" id="PF00293">
    <property type="entry name" value="NUDIX"/>
    <property type="match status" value="1"/>
</dbReference>
<dbReference type="EMBL" id="CP019728">
    <property type="protein sequence ID" value="AQS53940.1"/>
    <property type="molecule type" value="Genomic_DNA"/>
</dbReference>
<dbReference type="InterPro" id="IPR015797">
    <property type="entry name" value="NUDIX_hydrolase-like_dom_sf"/>
</dbReference>
<accession>A0A1S6IR32</accession>
<comment type="similarity">
    <text evidence="1">Belongs to the Nudix hydrolase family.</text>
</comment>
<dbReference type="OrthoDB" id="9787880at2"/>
<name>A0A1S6IR32_9LACT</name>
<gene>
    <name evidence="3" type="ORF">BW727_101573</name>
</gene>
<dbReference type="RefSeq" id="WP_062469818.1">
    <property type="nucleotide sequence ID" value="NZ_BBYN01000015.1"/>
</dbReference>
<dbReference type="SUPFAM" id="SSF55811">
    <property type="entry name" value="Nudix"/>
    <property type="match status" value="1"/>
</dbReference>
<dbReference type="Proteomes" id="UP000188993">
    <property type="component" value="Chromosome"/>
</dbReference>
<dbReference type="InterPro" id="IPR000086">
    <property type="entry name" value="NUDIX_hydrolase_dom"/>
</dbReference>